<sequence>MRRSEASITQKMSIARGTSQTRMLAWAVSPAGLQDRFSIMIGKDFHLDSAF</sequence>
<dbReference type="AlphaFoldDB" id="M2MPH8"/>
<organism evidence="1 2">
    <name type="scientific">Baudoinia panamericana (strain UAMH 10762)</name>
    <name type="common">Angels' share fungus</name>
    <name type="synonym">Baudoinia compniacensis (strain UAMH 10762)</name>
    <dbReference type="NCBI Taxonomy" id="717646"/>
    <lineage>
        <taxon>Eukaryota</taxon>
        <taxon>Fungi</taxon>
        <taxon>Dikarya</taxon>
        <taxon>Ascomycota</taxon>
        <taxon>Pezizomycotina</taxon>
        <taxon>Dothideomycetes</taxon>
        <taxon>Dothideomycetidae</taxon>
        <taxon>Mycosphaerellales</taxon>
        <taxon>Teratosphaeriaceae</taxon>
        <taxon>Baudoinia</taxon>
    </lineage>
</organism>
<proteinExistence type="predicted"/>
<dbReference type="RefSeq" id="XP_007679233.1">
    <property type="nucleotide sequence ID" value="XM_007681043.1"/>
</dbReference>
<evidence type="ECO:0000313" key="2">
    <source>
        <dbReference type="Proteomes" id="UP000011761"/>
    </source>
</evidence>
<gene>
    <name evidence="1" type="ORF">BAUCODRAFT_37064</name>
</gene>
<dbReference type="GeneID" id="19113143"/>
<reference evidence="1 2" key="1">
    <citation type="journal article" date="2012" name="PLoS Pathog.">
        <title>Diverse lifestyles and strategies of plant pathogenesis encoded in the genomes of eighteen Dothideomycetes fungi.</title>
        <authorList>
            <person name="Ohm R.A."/>
            <person name="Feau N."/>
            <person name="Henrissat B."/>
            <person name="Schoch C.L."/>
            <person name="Horwitz B.A."/>
            <person name="Barry K.W."/>
            <person name="Condon B.J."/>
            <person name="Copeland A.C."/>
            <person name="Dhillon B."/>
            <person name="Glaser F."/>
            <person name="Hesse C.N."/>
            <person name="Kosti I."/>
            <person name="LaButti K."/>
            <person name="Lindquist E.A."/>
            <person name="Lucas S."/>
            <person name="Salamov A.A."/>
            <person name="Bradshaw R.E."/>
            <person name="Ciuffetti L."/>
            <person name="Hamelin R.C."/>
            <person name="Kema G.H.J."/>
            <person name="Lawrence C."/>
            <person name="Scott J.A."/>
            <person name="Spatafora J.W."/>
            <person name="Turgeon B.G."/>
            <person name="de Wit P.J.G.M."/>
            <person name="Zhong S."/>
            <person name="Goodwin S.B."/>
            <person name="Grigoriev I.V."/>
        </authorList>
    </citation>
    <scope>NUCLEOTIDE SEQUENCE [LARGE SCALE GENOMIC DNA]</scope>
    <source>
        <strain evidence="1 2">UAMH 10762</strain>
    </source>
</reference>
<evidence type="ECO:0000313" key="1">
    <source>
        <dbReference type="EMBL" id="EMC93368.1"/>
    </source>
</evidence>
<accession>M2MPH8</accession>
<dbReference type="KEGG" id="bcom:BAUCODRAFT_37064"/>
<keyword evidence="2" id="KW-1185">Reference proteome</keyword>
<name>M2MPH8_BAUPA</name>
<dbReference type="Proteomes" id="UP000011761">
    <property type="component" value="Unassembled WGS sequence"/>
</dbReference>
<dbReference type="EMBL" id="KB445560">
    <property type="protein sequence ID" value="EMC93368.1"/>
    <property type="molecule type" value="Genomic_DNA"/>
</dbReference>
<protein>
    <submittedName>
        <fullName evidence="1">Uncharacterized protein</fullName>
    </submittedName>
</protein>
<dbReference type="HOGENOM" id="CLU_3105971_0_0_1"/>